<proteinExistence type="predicted"/>
<accession>A0A6J4JU16</accession>
<protein>
    <submittedName>
        <fullName evidence="1">Glycerol-3-phosphate ABC transporter, periplasmic glycerol-3-phosphate-binding protein</fullName>
    </submittedName>
</protein>
<gene>
    <name evidence="1" type="ORF">AVDCRST_MAG08-4311</name>
</gene>
<name>A0A6J4JU16_9PROT</name>
<sequence>EKVKASGYYAQTPGADVPIEQLLRGGEMTENTRGIRLGGYVEIRNIIQEEMEKAFQGQGTGQGALAAITARGNQVLRNFERQSR</sequence>
<reference evidence="1" key="1">
    <citation type="submission" date="2020-02" db="EMBL/GenBank/DDBJ databases">
        <authorList>
            <person name="Meier V. D."/>
        </authorList>
    </citation>
    <scope>NUCLEOTIDE SEQUENCE</scope>
    <source>
        <strain evidence="1">AVDCRST_MAG08</strain>
    </source>
</reference>
<dbReference type="AlphaFoldDB" id="A0A6J4JU16"/>
<feature type="non-terminal residue" evidence="1">
    <location>
        <position position="1"/>
    </location>
</feature>
<dbReference type="Gene3D" id="3.40.190.10">
    <property type="entry name" value="Periplasmic binding protein-like II"/>
    <property type="match status" value="2"/>
</dbReference>
<dbReference type="EMBL" id="CADCTG010000347">
    <property type="protein sequence ID" value="CAA9287249.1"/>
    <property type="molecule type" value="Genomic_DNA"/>
</dbReference>
<evidence type="ECO:0000313" key="1">
    <source>
        <dbReference type="EMBL" id="CAA9287249.1"/>
    </source>
</evidence>
<organism evidence="1">
    <name type="scientific">uncultured Acetobacteraceae bacterium</name>
    <dbReference type="NCBI Taxonomy" id="169975"/>
    <lineage>
        <taxon>Bacteria</taxon>
        <taxon>Pseudomonadati</taxon>
        <taxon>Pseudomonadota</taxon>
        <taxon>Alphaproteobacteria</taxon>
        <taxon>Acetobacterales</taxon>
        <taxon>Acetobacteraceae</taxon>
        <taxon>environmental samples</taxon>
    </lineage>
</organism>